<evidence type="ECO:0000259" key="4">
    <source>
        <dbReference type="Pfam" id="PF00557"/>
    </source>
</evidence>
<dbReference type="KEGG" id="mls:MSLAZ_0120"/>
<evidence type="ECO:0000256" key="1">
    <source>
        <dbReference type="ARBA" id="ARBA00022723"/>
    </source>
</evidence>
<dbReference type="Pfam" id="PF00557">
    <property type="entry name" value="Peptidase_M24"/>
    <property type="match status" value="1"/>
</dbReference>
<keyword evidence="1 3" id="KW-0479">Metal-binding</keyword>
<evidence type="ECO:0000256" key="2">
    <source>
        <dbReference type="ARBA" id="ARBA00022801"/>
    </source>
</evidence>
<keyword evidence="6" id="KW-0645">Protease</keyword>
<keyword evidence="2 6" id="KW-0378">Hydrolase</keyword>
<dbReference type="InterPro" id="IPR000994">
    <property type="entry name" value="Pept_M24"/>
</dbReference>
<dbReference type="GeneID" id="24804790"/>
<dbReference type="InterPro" id="IPR001131">
    <property type="entry name" value="Peptidase_M24B_aminopep-P_CS"/>
</dbReference>
<proteinExistence type="inferred from homology"/>
<dbReference type="InterPro" id="IPR050659">
    <property type="entry name" value="Peptidase_M24B"/>
</dbReference>
<feature type="domain" description="Creatinase N-terminal" evidence="5">
    <location>
        <begin position="8"/>
        <end position="146"/>
    </location>
</feature>
<keyword evidence="6" id="KW-0031">Aminopeptidase</keyword>
<dbReference type="Proteomes" id="UP000033072">
    <property type="component" value="Chromosome"/>
</dbReference>
<dbReference type="PROSITE" id="PS00491">
    <property type="entry name" value="PROLINE_PEPTIDASE"/>
    <property type="match status" value="1"/>
</dbReference>
<dbReference type="SUPFAM" id="SSF53092">
    <property type="entry name" value="Creatinase/prolidase N-terminal domain"/>
    <property type="match status" value="1"/>
</dbReference>
<dbReference type="PANTHER" id="PTHR46112">
    <property type="entry name" value="AMINOPEPTIDASE"/>
    <property type="match status" value="1"/>
</dbReference>
<evidence type="ECO:0000259" key="5">
    <source>
        <dbReference type="Pfam" id="PF01321"/>
    </source>
</evidence>
<dbReference type="InterPro" id="IPR000587">
    <property type="entry name" value="Creatinase_N"/>
</dbReference>
<dbReference type="PATRIC" id="fig|1434111.4.peg.144"/>
<dbReference type="InterPro" id="IPR029149">
    <property type="entry name" value="Creatin/AminoP/Spt16_N"/>
</dbReference>
<dbReference type="SUPFAM" id="SSF55920">
    <property type="entry name" value="Creatinase/aminopeptidase"/>
    <property type="match status" value="1"/>
</dbReference>
<dbReference type="OrthoDB" id="1346at2157"/>
<dbReference type="EMBL" id="CP009515">
    <property type="protein sequence ID" value="AKB73381.1"/>
    <property type="molecule type" value="Genomic_DNA"/>
</dbReference>
<dbReference type="STRING" id="1434111.MSLAZ_0120"/>
<feature type="domain" description="Peptidase M24" evidence="4">
    <location>
        <begin position="154"/>
        <end position="374"/>
    </location>
</feature>
<comment type="similarity">
    <text evidence="3">Belongs to the peptidase M24B family.</text>
</comment>
<evidence type="ECO:0000256" key="3">
    <source>
        <dbReference type="RuleBase" id="RU000590"/>
    </source>
</evidence>
<sequence length="393" mass="43204">MIESDFSIKKALEEAGTDAYLITGNIHNADIYYATRFLASDDFIYLQTGIGKEVIFISEMERGRAEIESRVSNIKTTQDFGYREKITEKKDATIAYAACVSELLLEENVKKVAVSYDFPVFYSNYLTEAGFTVVPVKSPFRKMRCVKRPEEIEAIKHTQMAGEKAMEAAIALITEAEERDGILYLEGQVLTGAKVNSVIDHTLLDFGCEAEETIVSCGMDTANPHGTTDGPLRANAPIILDIFPRSKKQRYFADMTRTVLRGEASEEIKAIYETVFEAQKKALGMVKPGVSASEIHSTVCDLFEARGYHTYRSGATAGFTHSTGHGVGLDIHELPGVGENGVLLEAGNVITIEPGLYYPGIGGVRLEDMVLVTETGCENFTGLEKKFVLKSVI</sequence>
<dbReference type="InterPro" id="IPR036005">
    <property type="entry name" value="Creatinase/aminopeptidase-like"/>
</dbReference>
<dbReference type="EC" id="3.4.11.9" evidence="6"/>
<dbReference type="GO" id="GO:0046872">
    <property type="term" value="F:metal ion binding"/>
    <property type="evidence" value="ECO:0007669"/>
    <property type="project" value="UniProtKB-KW"/>
</dbReference>
<gene>
    <name evidence="6" type="ORF">MSLAZ_0120</name>
</gene>
<dbReference type="GO" id="GO:0004177">
    <property type="term" value="F:aminopeptidase activity"/>
    <property type="evidence" value="ECO:0007669"/>
    <property type="project" value="UniProtKB-KW"/>
</dbReference>
<evidence type="ECO:0000313" key="7">
    <source>
        <dbReference type="Proteomes" id="UP000033072"/>
    </source>
</evidence>
<evidence type="ECO:0000313" key="6">
    <source>
        <dbReference type="EMBL" id="AKB73381.1"/>
    </source>
</evidence>
<accession>A0A0E3S0B9</accession>
<dbReference type="RefSeq" id="WP_048124141.1">
    <property type="nucleotide sequence ID" value="NZ_CP009515.1"/>
</dbReference>
<protein>
    <submittedName>
        <fullName evidence="6">Xaa-Pro aminopeptidase</fullName>
        <ecNumber evidence="6">3.4.11.9</ecNumber>
    </submittedName>
</protein>
<dbReference type="AlphaFoldDB" id="A0A0E3S0B9"/>
<dbReference type="HOGENOM" id="CLU_017266_4_3_2"/>
<name>A0A0E3S0B9_9EURY</name>
<keyword evidence="7" id="KW-1185">Reference proteome</keyword>
<reference evidence="6 7" key="1">
    <citation type="submission" date="2014-07" db="EMBL/GenBank/DDBJ databases">
        <title>Methanogenic archaea and the global carbon cycle.</title>
        <authorList>
            <person name="Henriksen J.R."/>
            <person name="Luke J."/>
            <person name="Reinhart S."/>
            <person name="Benedict M.N."/>
            <person name="Youngblut N.D."/>
            <person name="Metcalf M.E."/>
            <person name="Whitaker R.J."/>
            <person name="Metcalf W.W."/>
        </authorList>
    </citation>
    <scope>NUCLEOTIDE SEQUENCE [LARGE SCALE GENOMIC DNA]</scope>
    <source>
        <strain evidence="6 7">Z-7289</strain>
    </source>
</reference>
<dbReference type="Gene3D" id="3.40.350.10">
    <property type="entry name" value="Creatinase/prolidase N-terminal domain"/>
    <property type="match status" value="1"/>
</dbReference>
<dbReference type="Pfam" id="PF01321">
    <property type="entry name" value="Creatinase_N"/>
    <property type="match status" value="1"/>
</dbReference>
<dbReference type="Gene3D" id="3.90.230.10">
    <property type="entry name" value="Creatinase/methionine aminopeptidase superfamily"/>
    <property type="match status" value="1"/>
</dbReference>
<organism evidence="6 7">
    <name type="scientific">Methanosarcina lacustris Z-7289</name>
    <dbReference type="NCBI Taxonomy" id="1434111"/>
    <lineage>
        <taxon>Archaea</taxon>
        <taxon>Methanobacteriati</taxon>
        <taxon>Methanobacteriota</taxon>
        <taxon>Stenosarchaea group</taxon>
        <taxon>Methanomicrobia</taxon>
        <taxon>Methanosarcinales</taxon>
        <taxon>Methanosarcinaceae</taxon>
        <taxon>Methanosarcina</taxon>
    </lineage>
</organism>
<dbReference type="PANTHER" id="PTHR46112:SF2">
    <property type="entry name" value="XAA-PRO AMINOPEPTIDASE P-RELATED"/>
    <property type="match status" value="1"/>
</dbReference>